<dbReference type="InterPro" id="IPR014255">
    <property type="entry name" value="Spore_coat_CotS"/>
</dbReference>
<keyword evidence="2" id="KW-0167">Capsid protein</keyword>
<evidence type="ECO:0000313" key="3">
    <source>
        <dbReference type="Proteomes" id="UP000095594"/>
    </source>
</evidence>
<dbReference type="EMBL" id="CYZX01000021">
    <property type="protein sequence ID" value="CUO97882.1"/>
    <property type="molecule type" value="Genomic_DNA"/>
</dbReference>
<evidence type="ECO:0000313" key="2">
    <source>
        <dbReference type="EMBL" id="CUO97882.1"/>
    </source>
</evidence>
<proteinExistence type="predicted"/>
<dbReference type="PANTHER" id="PTHR39179:SF1">
    <property type="entry name" value="SPORE COAT PROTEIN I"/>
    <property type="match status" value="1"/>
</dbReference>
<accession>A0A174JDU8</accession>
<dbReference type="Pfam" id="PF01636">
    <property type="entry name" value="APH"/>
    <property type="match status" value="1"/>
</dbReference>
<dbReference type="RefSeq" id="WP_055267456.1">
    <property type="nucleotide sequence ID" value="NZ_CABIXQ010000021.1"/>
</dbReference>
<dbReference type="PANTHER" id="PTHR39179">
    <property type="entry name" value="SPORE COAT PROTEIN I"/>
    <property type="match status" value="1"/>
</dbReference>
<dbReference type="GO" id="GO:0042601">
    <property type="term" value="C:endospore-forming forespore"/>
    <property type="evidence" value="ECO:0007669"/>
    <property type="project" value="TreeGrafter"/>
</dbReference>
<evidence type="ECO:0000259" key="1">
    <source>
        <dbReference type="Pfam" id="PF01636"/>
    </source>
</evidence>
<dbReference type="InterPro" id="IPR002575">
    <property type="entry name" value="Aminoglycoside_PTrfase"/>
</dbReference>
<organism evidence="2 3">
    <name type="scientific">Clostridium disporicum</name>
    <dbReference type="NCBI Taxonomy" id="84024"/>
    <lineage>
        <taxon>Bacteria</taxon>
        <taxon>Bacillati</taxon>
        <taxon>Bacillota</taxon>
        <taxon>Clostridia</taxon>
        <taxon>Eubacteriales</taxon>
        <taxon>Clostridiaceae</taxon>
        <taxon>Clostridium</taxon>
    </lineage>
</organism>
<dbReference type="Gene3D" id="3.30.200.20">
    <property type="entry name" value="Phosphorylase Kinase, domain 1"/>
    <property type="match status" value="1"/>
</dbReference>
<dbReference type="AlphaFoldDB" id="A0A174JDU8"/>
<dbReference type="InterPro" id="IPR011009">
    <property type="entry name" value="Kinase-like_dom_sf"/>
</dbReference>
<reference evidence="2 3" key="1">
    <citation type="submission" date="2015-09" db="EMBL/GenBank/DDBJ databases">
        <authorList>
            <consortium name="Pathogen Informatics"/>
        </authorList>
    </citation>
    <scope>NUCLEOTIDE SEQUENCE [LARGE SCALE GENOMIC DNA]</scope>
    <source>
        <strain evidence="2 3">2789STDY5834856</strain>
    </source>
</reference>
<dbReference type="InterPro" id="IPR047175">
    <property type="entry name" value="CotS-like"/>
</dbReference>
<dbReference type="Proteomes" id="UP000095594">
    <property type="component" value="Unassembled WGS sequence"/>
</dbReference>
<keyword evidence="2" id="KW-0946">Virion</keyword>
<gene>
    <name evidence="2" type="primary">cotS2</name>
    <name evidence="2" type="ORF">ERS852471_02736</name>
</gene>
<dbReference type="OrthoDB" id="9771902at2"/>
<name>A0A174JDU8_9CLOT</name>
<dbReference type="SUPFAM" id="SSF56112">
    <property type="entry name" value="Protein kinase-like (PK-like)"/>
    <property type="match status" value="1"/>
</dbReference>
<protein>
    <submittedName>
        <fullName evidence="2">Spore coat protein CotS</fullName>
    </submittedName>
</protein>
<dbReference type="NCBIfam" id="TIGR02906">
    <property type="entry name" value="spore_CotS"/>
    <property type="match status" value="1"/>
</dbReference>
<dbReference type="Gene3D" id="3.90.1200.10">
    <property type="match status" value="1"/>
</dbReference>
<sequence length="354" mass="41638">MASEKLLFNNDGLSLTNIKKYILPLFSLENATVSMIKFKDTDKQRAVFKVETQSNSYCLKKVYYNEENLLFVYSAMEWLYRNNLNVPRLIPSKNNSRFVLFNSMIFILTPWIDGDKCDFDNPTHINLSCQTLGKIHKVSKNFFPIEGSTERKGLEDFHLSTSKHFNQLLENANYASTIKDRFSNIYLDNLDYNLDLAKLSLEISSTIDSSELSTSLCHGDYVNKNIIIDNQNKVFIIDFDKCKYDYSAYDLSYFLRRLLKRPTTNWETKITIDVLDSYLKENYLTPSDFKYILAYLAFPQKYWKISRDYYKNIKKCNKKSFVTLLAKGLDRTSNQLEYVKNMIVVLEKYYNVKF</sequence>
<feature type="domain" description="Aminoglycoside phosphotransferase" evidence="1">
    <location>
        <begin position="47"/>
        <end position="258"/>
    </location>
</feature>